<organism evidence="1 2">
    <name type="scientific">Cetraspora pellucida</name>
    <dbReference type="NCBI Taxonomy" id="1433469"/>
    <lineage>
        <taxon>Eukaryota</taxon>
        <taxon>Fungi</taxon>
        <taxon>Fungi incertae sedis</taxon>
        <taxon>Mucoromycota</taxon>
        <taxon>Glomeromycotina</taxon>
        <taxon>Glomeromycetes</taxon>
        <taxon>Diversisporales</taxon>
        <taxon>Gigasporaceae</taxon>
        <taxon>Cetraspora</taxon>
    </lineage>
</organism>
<accession>A0ACA9L3Q8</accession>
<dbReference type="EMBL" id="CAJVPW010002468">
    <property type="protein sequence ID" value="CAG8507016.1"/>
    <property type="molecule type" value="Genomic_DNA"/>
</dbReference>
<proteinExistence type="predicted"/>
<evidence type="ECO:0000313" key="1">
    <source>
        <dbReference type="EMBL" id="CAG8507016.1"/>
    </source>
</evidence>
<keyword evidence="2" id="KW-1185">Reference proteome</keyword>
<dbReference type="Proteomes" id="UP000789366">
    <property type="component" value="Unassembled WGS sequence"/>
</dbReference>
<gene>
    <name evidence="1" type="ORF">SPELUC_LOCUS3292</name>
</gene>
<evidence type="ECO:0000313" key="2">
    <source>
        <dbReference type="Proteomes" id="UP000789366"/>
    </source>
</evidence>
<protein>
    <submittedName>
        <fullName evidence="1">15596_t:CDS:1</fullName>
    </submittedName>
</protein>
<name>A0ACA9L3Q8_9GLOM</name>
<comment type="caution">
    <text evidence="1">The sequence shown here is derived from an EMBL/GenBank/DDBJ whole genome shotgun (WGS) entry which is preliminary data.</text>
</comment>
<sequence>MHIIKFPLDKARLLPVLTKKFVTLPISDTQSKAQKILSNRQKFRQILPSQETLREIEALNLGKLRNCVGNRFGKKVSIIGKKRLEHKLGDLTLERDEQLELPHLSFFAGAKVPTSFPPERVQELCFVGRSNVGKSSLINALADTTVVRTSDKPGLTQQINFYAAGNLFNMVDMPGYGFAYIKDEEMIKWKELIILTKCDLVISPDLARRHTLVKEQLQVYRNAIPQPMMVSARRKSGIYKLRKLILTIVGGLERAREVANKKRAQRITDITDKSKKPLNKIPKMVINRKTPKYYYEMRKREKKSSRRK</sequence>
<reference evidence="1" key="1">
    <citation type="submission" date="2021-06" db="EMBL/GenBank/DDBJ databases">
        <authorList>
            <person name="Kallberg Y."/>
            <person name="Tangrot J."/>
            <person name="Rosling A."/>
        </authorList>
    </citation>
    <scope>NUCLEOTIDE SEQUENCE</scope>
    <source>
        <strain evidence="1">28 12/20/2015</strain>
    </source>
</reference>